<reference evidence="2 3" key="1">
    <citation type="submission" date="2020-12" db="EMBL/GenBank/DDBJ databases">
        <title>FDA dAtabase for Regulatory Grade micrObial Sequences (FDA-ARGOS): Supporting development and validation of Infectious Disease Dx tests.</title>
        <authorList>
            <person name="Sproer C."/>
            <person name="Gronow S."/>
            <person name="Severitt S."/>
            <person name="Schroder I."/>
            <person name="Tallon L."/>
            <person name="Sadzewicz L."/>
            <person name="Zhao X."/>
            <person name="Boylan J."/>
            <person name="Ott S."/>
            <person name="Bowen H."/>
            <person name="Vavikolanu K."/>
            <person name="Mehta A."/>
            <person name="Aluvathingal J."/>
            <person name="Nadendla S."/>
            <person name="Lowell S."/>
            <person name="Myers T."/>
            <person name="Yan Y."/>
            <person name="Sichtig H."/>
        </authorList>
    </citation>
    <scope>NUCLEOTIDE SEQUENCE [LARGE SCALE GENOMIC DNA]</scope>
    <source>
        <strain evidence="2 3">FDAARGOS_909</strain>
    </source>
</reference>
<feature type="chain" id="PRO_5032881867" evidence="1">
    <location>
        <begin position="20"/>
        <end position="159"/>
    </location>
</feature>
<feature type="signal peptide" evidence="1">
    <location>
        <begin position="1"/>
        <end position="19"/>
    </location>
</feature>
<evidence type="ECO:0000313" key="2">
    <source>
        <dbReference type="EMBL" id="QPS09622.1"/>
    </source>
</evidence>
<dbReference type="Proteomes" id="UP000594778">
    <property type="component" value="Chromosome"/>
</dbReference>
<dbReference type="EMBL" id="CP065668">
    <property type="protein sequence ID" value="QPS09622.1"/>
    <property type="molecule type" value="Genomic_DNA"/>
</dbReference>
<evidence type="ECO:0000256" key="1">
    <source>
        <dbReference type="SAM" id="SignalP"/>
    </source>
</evidence>
<accession>A0A7T2S6R9</accession>
<organism evidence="2 3">
    <name type="scientific">Delftia acidovorans</name>
    <name type="common">Pseudomonas acidovorans</name>
    <name type="synonym">Comamonas acidovorans</name>
    <dbReference type="NCBI Taxonomy" id="80866"/>
    <lineage>
        <taxon>Bacteria</taxon>
        <taxon>Pseudomonadati</taxon>
        <taxon>Pseudomonadota</taxon>
        <taxon>Betaproteobacteria</taxon>
        <taxon>Burkholderiales</taxon>
        <taxon>Comamonadaceae</taxon>
        <taxon>Delftia</taxon>
    </lineage>
</organism>
<protein>
    <submittedName>
        <fullName evidence="2">Uncharacterized protein</fullName>
    </submittedName>
</protein>
<proteinExistence type="predicted"/>
<keyword evidence="1" id="KW-0732">Signal</keyword>
<gene>
    <name evidence="2" type="ORF">I6G66_06260</name>
</gene>
<dbReference type="RefSeq" id="WP_046988463.1">
    <property type="nucleotide sequence ID" value="NZ_CP065668.1"/>
</dbReference>
<evidence type="ECO:0000313" key="3">
    <source>
        <dbReference type="Proteomes" id="UP000594778"/>
    </source>
</evidence>
<name>A0A7T2S6R9_DELAC</name>
<sequence length="159" mass="16768">MTKTITQAVAVATSAAVAAAELVDITAFDLVGACEAGHKFVLRNPDGSSTGITLIVRGTFAPEVVAWNSGVAEKFLNEQRAAQRRGKAPKAKTIDEMEAQNIEGAVVRVAGWEGVRQPYSADQLRAALKRNPHWAVQIIEESDSLGNFGATSASSSEAT</sequence>
<dbReference type="AlphaFoldDB" id="A0A7T2S6R9"/>